<comment type="caution">
    <text evidence="1">The sequence shown here is derived from an EMBL/GenBank/DDBJ whole genome shotgun (WGS) entry which is preliminary data.</text>
</comment>
<proteinExistence type="predicted"/>
<reference evidence="1" key="1">
    <citation type="submission" date="2016-04" db="EMBL/GenBank/DDBJ databases">
        <authorList>
            <person name="Tabuchi Yagui T.R."/>
        </authorList>
    </citation>
    <scope>NUCLEOTIDE SEQUENCE [LARGE SCALE GENOMIC DNA]</scope>
    <source>
        <strain evidence="1">NIES-26</strain>
    </source>
</reference>
<dbReference type="Proteomes" id="UP000252107">
    <property type="component" value="Unassembled WGS sequence"/>
</dbReference>
<organism evidence="1 2">
    <name type="scientific">Nostoc minutum NIES-26</name>
    <dbReference type="NCBI Taxonomy" id="1844469"/>
    <lineage>
        <taxon>Bacteria</taxon>
        <taxon>Bacillati</taxon>
        <taxon>Cyanobacteriota</taxon>
        <taxon>Cyanophyceae</taxon>
        <taxon>Nostocales</taxon>
        <taxon>Nostocaceae</taxon>
        <taxon>Nostoc</taxon>
    </lineage>
</organism>
<evidence type="ECO:0000313" key="2">
    <source>
        <dbReference type="Proteomes" id="UP000252107"/>
    </source>
</evidence>
<dbReference type="AlphaFoldDB" id="A0A367QBH8"/>
<evidence type="ECO:0000313" key="1">
    <source>
        <dbReference type="EMBL" id="RCJ21101.1"/>
    </source>
</evidence>
<protein>
    <submittedName>
        <fullName evidence="1">Uncharacterized protein</fullName>
    </submittedName>
</protein>
<sequence length="68" mass="7774">MNTQPLPELINQAQQLLTQIRQHPQFQALDYHPDLSIGDAIQALNELRFEAFPSPEPVQVFSLEGFNQ</sequence>
<gene>
    <name evidence="1" type="ORF">A6770_31015</name>
</gene>
<keyword evidence="2" id="KW-1185">Reference proteome</keyword>
<name>A0A367QBH8_9NOSO</name>
<dbReference type="EMBL" id="LXQD01000333">
    <property type="protein sequence ID" value="RCJ21101.1"/>
    <property type="molecule type" value="Genomic_DNA"/>
</dbReference>
<accession>A0A367QBH8</accession>